<reference evidence="1 2" key="1">
    <citation type="journal article" date="2019" name="Sci. Rep.">
        <title>Orb-weaving spider Araneus ventricosus genome elucidates the spidroin gene catalogue.</title>
        <authorList>
            <person name="Kono N."/>
            <person name="Nakamura H."/>
            <person name="Ohtoshi R."/>
            <person name="Moran D.A.P."/>
            <person name="Shinohara A."/>
            <person name="Yoshida Y."/>
            <person name="Fujiwara M."/>
            <person name="Mori M."/>
            <person name="Tomita M."/>
            <person name="Arakawa K."/>
        </authorList>
    </citation>
    <scope>NUCLEOTIDE SEQUENCE [LARGE SCALE GENOMIC DNA]</scope>
</reference>
<comment type="caution">
    <text evidence="1">The sequence shown here is derived from an EMBL/GenBank/DDBJ whole genome shotgun (WGS) entry which is preliminary data.</text>
</comment>
<sequence length="168" mass="19457">MIYDVPDSPGDRSAVEMTFIDKLRSSNNLPGGEIKVVFRRKGRGSLSHWVLSLSPAVFAAIRETKRLHWGFGSYRFREFSEPLQCFRCFRFGHVRPQCRMQTDRCSKCPGEHSTKDCPKQTVVCRNCREFNGRNKTAARISIAHRADSDTCPIFLREREELKNRTHYA</sequence>
<dbReference type="GO" id="GO:0008270">
    <property type="term" value="F:zinc ion binding"/>
    <property type="evidence" value="ECO:0007669"/>
    <property type="project" value="InterPro"/>
</dbReference>
<dbReference type="Gene3D" id="4.10.60.10">
    <property type="entry name" value="Zinc finger, CCHC-type"/>
    <property type="match status" value="1"/>
</dbReference>
<evidence type="ECO:0008006" key="3">
    <source>
        <dbReference type="Google" id="ProtNLM"/>
    </source>
</evidence>
<gene>
    <name evidence="1" type="ORF">AVEN_30274_1</name>
</gene>
<protein>
    <recommendedName>
        <fullName evidence="3">CCHC-type domain-containing protein</fullName>
    </recommendedName>
</protein>
<dbReference type="AlphaFoldDB" id="A0A4Y2R5K3"/>
<dbReference type="InterPro" id="IPR036875">
    <property type="entry name" value="Znf_CCHC_sf"/>
</dbReference>
<evidence type="ECO:0000313" key="2">
    <source>
        <dbReference type="Proteomes" id="UP000499080"/>
    </source>
</evidence>
<name>A0A4Y2R5K3_ARAVE</name>
<dbReference type="OrthoDB" id="4230923at2759"/>
<accession>A0A4Y2R5K3</accession>
<keyword evidence="2" id="KW-1185">Reference proteome</keyword>
<organism evidence="1 2">
    <name type="scientific">Araneus ventricosus</name>
    <name type="common">Orbweaver spider</name>
    <name type="synonym">Epeira ventricosa</name>
    <dbReference type="NCBI Taxonomy" id="182803"/>
    <lineage>
        <taxon>Eukaryota</taxon>
        <taxon>Metazoa</taxon>
        <taxon>Ecdysozoa</taxon>
        <taxon>Arthropoda</taxon>
        <taxon>Chelicerata</taxon>
        <taxon>Arachnida</taxon>
        <taxon>Araneae</taxon>
        <taxon>Araneomorphae</taxon>
        <taxon>Entelegynae</taxon>
        <taxon>Araneoidea</taxon>
        <taxon>Araneidae</taxon>
        <taxon>Araneus</taxon>
    </lineage>
</organism>
<dbReference type="GO" id="GO:0003676">
    <property type="term" value="F:nucleic acid binding"/>
    <property type="evidence" value="ECO:0007669"/>
    <property type="project" value="InterPro"/>
</dbReference>
<dbReference type="SUPFAM" id="SSF57756">
    <property type="entry name" value="Retrovirus zinc finger-like domains"/>
    <property type="match status" value="1"/>
</dbReference>
<proteinExistence type="predicted"/>
<evidence type="ECO:0000313" key="1">
    <source>
        <dbReference type="EMBL" id="GBN70726.1"/>
    </source>
</evidence>
<dbReference type="Proteomes" id="UP000499080">
    <property type="component" value="Unassembled WGS sequence"/>
</dbReference>
<dbReference type="EMBL" id="BGPR01015809">
    <property type="protein sequence ID" value="GBN70726.1"/>
    <property type="molecule type" value="Genomic_DNA"/>
</dbReference>